<comment type="caution">
    <text evidence="5">The sequence shown here is derived from an EMBL/GenBank/DDBJ whole genome shotgun (WGS) entry which is preliminary data.</text>
</comment>
<organism evidence="5 6">
    <name type="scientific">Camellia sinensis var. sinensis</name>
    <name type="common">China tea</name>
    <dbReference type="NCBI Taxonomy" id="542762"/>
    <lineage>
        <taxon>Eukaryota</taxon>
        <taxon>Viridiplantae</taxon>
        <taxon>Streptophyta</taxon>
        <taxon>Embryophyta</taxon>
        <taxon>Tracheophyta</taxon>
        <taxon>Spermatophyta</taxon>
        <taxon>Magnoliopsida</taxon>
        <taxon>eudicotyledons</taxon>
        <taxon>Gunneridae</taxon>
        <taxon>Pentapetalae</taxon>
        <taxon>asterids</taxon>
        <taxon>Ericales</taxon>
        <taxon>Theaceae</taxon>
        <taxon>Camellia</taxon>
    </lineage>
</organism>
<keyword evidence="6" id="KW-1185">Reference proteome</keyword>
<evidence type="ECO:0000313" key="6">
    <source>
        <dbReference type="Proteomes" id="UP000306102"/>
    </source>
</evidence>
<dbReference type="Pfam" id="PF10475">
    <property type="entry name" value="Vps54_N"/>
    <property type="match status" value="1"/>
</dbReference>
<keyword evidence="3" id="KW-0175">Coiled coil</keyword>
<dbReference type="Proteomes" id="UP000306102">
    <property type="component" value="Unassembled WGS sequence"/>
</dbReference>
<gene>
    <name evidence="5" type="ORF">TEA_004841</name>
</gene>
<sequence length="148" mass="16638">MLDILAAAAVARALAGLPPHQRYSLPSSSEELSSIYGSKPHGQVVEELEEEFYEEDLEPSNMQSSSSRLTYSDLCHQIPESKFRQCLLTTLAALFKLMSSYQAVMSFQLADKTLNRLDFWYQVMTNQEAVECIRNIKDAKAAAKHLTC</sequence>
<dbReference type="AlphaFoldDB" id="A0A4S4DVQ4"/>
<dbReference type="InterPro" id="IPR040047">
    <property type="entry name" value="VPS50"/>
</dbReference>
<evidence type="ECO:0000256" key="1">
    <source>
        <dbReference type="ARBA" id="ARBA00022448"/>
    </source>
</evidence>
<reference evidence="5 6" key="1">
    <citation type="journal article" date="2018" name="Proc. Natl. Acad. Sci. U.S.A.">
        <title>Draft genome sequence of Camellia sinensis var. sinensis provides insights into the evolution of the tea genome and tea quality.</title>
        <authorList>
            <person name="Wei C."/>
            <person name="Yang H."/>
            <person name="Wang S."/>
            <person name="Zhao J."/>
            <person name="Liu C."/>
            <person name="Gao L."/>
            <person name="Xia E."/>
            <person name="Lu Y."/>
            <person name="Tai Y."/>
            <person name="She G."/>
            <person name="Sun J."/>
            <person name="Cao H."/>
            <person name="Tong W."/>
            <person name="Gao Q."/>
            <person name="Li Y."/>
            <person name="Deng W."/>
            <person name="Jiang X."/>
            <person name="Wang W."/>
            <person name="Chen Q."/>
            <person name="Zhang S."/>
            <person name="Li H."/>
            <person name="Wu J."/>
            <person name="Wang P."/>
            <person name="Li P."/>
            <person name="Shi C."/>
            <person name="Zheng F."/>
            <person name="Jian J."/>
            <person name="Huang B."/>
            <person name="Shan D."/>
            <person name="Shi M."/>
            <person name="Fang C."/>
            <person name="Yue Y."/>
            <person name="Li F."/>
            <person name="Li D."/>
            <person name="Wei S."/>
            <person name="Han B."/>
            <person name="Jiang C."/>
            <person name="Yin Y."/>
            <person name="Xia T."/>
            <person name="Zhang Z."/>
            <person name="Bennetzen J.L."/>
            <person name="Zhao S."/>
            <person name="Wan X."/>
        </authorList>
    </citation>
    <scope>NUCLEOTIDE SEQUENCE [LARGE SCALE GENOMIC DNA]</scope>
    <source>
        <strain evidence="6">cv. Shuchazao</strain>
        <tissue evidence="5">Leaf</tissue>
    </source>
</reference>
<dbReference type="STRING" id="542762.A0A4S4DVQ4"/>
<keyword evidence="1" id="KW-0813">Transport</keyword>
<feature type="domain" description="Vacuolar protein sorting-associated protein 54 N-terminal" evidence="4">
    <location>
        <begin position="61"/>
        <end position="107"/>
    </location>
</feature>
<dbReference type="GO" id="GO:0032456">
    <property type="term" value="P:endocytic recycling"/>
    <property type="evidence" value="ECO:0007669"/>
    <property type="project" value="InterPro"/>
</dbReference>
<dbReference type="GO" id="GO:0015031">
    <property type="term" value="P:protein transport"/>
    <property type="evidence" value="ECO:0007669"/>
    <property type="project" value="UniProtKB-KW"/>
</dbReference>
<dbReference type="EMBL" id="SDRB02010023">
    <property type="protein sequence ID" value="THG07401.1"/>
    <property type="molecule type" value="Genomic_DNA"/>
</dbReference>
<dbReference type="PANTHER" id="PTHR13258">
    <property type="entry name" value="SYNDETIN"/>
    <property type="match status" value="1"/>
</dbReference>
<dbReference type="PANTHER" id="PTHR13258:SF0">
    <property type="entry name" value="SYNDETIN"/>
    <property type="match status" value="1"/>
</dbReference>
<dbReference type="InterPro" id="IPR019515">
    <property type="entry name" value="VPS54_N"/>
</dbReference>
<proteinExistence type="predicted"/>
<name>A0A4S4DVQ4_CAMSN</name>
<dbReference type="GO" id="GO:0005829">
    <property type="term" value="C:cytosol"/>
    <property type="evidence" value="ECO:0007669"/>
    <property type="project" value="GOC"/>
</dbReference>
<evidence type="ECO:0000256" key="2">
    <source>
        <dbReference type="ARBA" id="ARBA00022927"/>
    </source>
</evidence>
<accession>A0A4S4DVQ4</accession>
<dbReference type="GO" id="GO:0042147">
    <property type="term" value="P:retrograde transport, endosome to Golgi"/>
    <property type="evidence" value="ECO:0007669"/>
    <property type="project" value="InterPro"/>
</dbReference>
<evidence type="ECO:0000256" key="3">
    <source>
        <dbReference type="ARBA" id="ARBA00023054"/>
    </source>
</evidence>
<dbReference type="GO" id="GO:1990745">
    <property type="term" value="C:EARP complex"/>
    <property type="evidence" value="ECO:0007669"/>
    <property type="project" value="InterPro"/>
</dbReference>
<protein>
    <recommendedName>
        <fullName evidence="4">Vacuolar protein sorting-associated protein 54 N-terminal domain-containing protein</fullName>
    </recommendedName>
</protein>
<dbReference type="GO" id="GO:0000149">
    <property type="term" value="F:SNARE binding"/>
    <property type="evidence" value="ECO:0007669"/>
    <property type="project" value="TreeGrafter"/>
</dbReference>
<evidence type="ECO:0000259" key="4">
    <source>
        <dbReference type="Pfam" id="PF10475"/>
    </source>
</evidence>
<keyword evidence="2" id="KW-0653">Protein transport</keyword>
<evidence type="ECO:0000313" key="5">
    <source>
        <dbReference type="EMBL" id="THG07401.1"/>
    </source>
</evidence>